<gene>
    <name evidence="2" type="ORF">A2415_02890</name>
</gene>
<dbReference type="AlphaFoldDB" id="A0A1F4WIY3"/>
<feature type="transmembrane region" description="Helical" evidence="1">
    <location>
        <begin position="56"/>
        <end position="77"/>
    </location>
</feature>
<reference evidence="2 3" key="1">
    <citation type="journal article" date="2016" name="Nat. Commun.">
        <title>Thousands of microbial genomes shed light on interconnected biogeochemical processes in an aquifer system.</title>
        <authorList>
            <person name="Anantharaman K."/>
            <person name="Brown C.T."/>
            <person name="Hug L.A."/>
            <person name="Sharon I."/>
            <person name="Castelle C.J."/>
            <person name="Probst A.J."/>
            <person name="Thomas B.C."/>
            <person name="Singh A."/>
            <person name="Wilkins M.J."/>
            <person name="Karaoz U."/>
            <person name="Brodie E.L."/>
            <person name="Williams K.H."/>
            <person name="Hubbard S.S."/>
            <person name="Banfield J.F."/>
        </authorList>
    </citation>
    <scope>NUCLEOTIDE SEQUENCE [LARGE SCALE GENOMIC DNA]</scope>
</reference>
<dbReference type="Proteomes" id="UP000179113">
    <property type="component" value="Unassembled WGS sequence"/>
</dbReference>
<feature type="transmembrane region" description="Helical" evidence="1">
    <location>
        <begin position="28"/>
        <end position="50"/>
    </location>
</feature>
<evidence type="ECO:0000313" key="2">
    <source>
        <dbReference type="EMBL" id="OGC69298.1"/>
    </source>
</evidence>
<feature type="transmembrane region" description="Helical" evidence="1">
    <location>
        <begin position="193"/>
        <end position="212"/>
    </location>
</feature>
<keyword evidence="1" id="KW-0812">Transmembrane</keyword>
<evidence type="ECO:0000313" key="3">
    <source>
        <dbReference type="Proteomes" id="UP000179113"/>
    </source>
</evidence>
<protein>
    <submittedName>
        <fullName evidence="2">Uncharacterized protein</fullName>
    </submittedName>
</protein>
<feature type="transmembrane region" description="Helical" evidence="1">
    <location>
        <begin position="336"/>
        <end position="357"/>
    </location>
</feature>
<comment type="caution">
    <text evidence="2">The sequence shown here is derived from an EMBL/GenBank/DDBJ whole genome shotgun (WGS) entry which is preliminary data.</text>
</comment>
<feature type="transmembrane region" description="Helical" evidence="1">
    <location>
        <begin position="120"/>
        <end position="142"/>
    </location>
</feature>
<sequence length="375" mass="43129">MSFMDIKEIIENKPLSNGNKYNSSAFKLLRLVLGIMGVLLIAGFLFPAAVGAILNFIWITLLAIVITFFTLGILVVVGLRKEASHILDILFEGTLTFLDLADFIRIIYKRFIEILKEFLVSAAPVFAYIVTFALYMLLLALYKWVGKTFDVALFTIVLTFVLVYLFGFYNRPNLNPSTPEDLLSWRAMFRQRYKSGFIDGFEVVLFIFFLTMDSTKIFFLPESLNIELRAKISDYDLMVRSFMYTDHMRVTINLVILATITEIFRNTMKVVAGARQHYILDKTIDESKTASYSRSLRIKNAIRKSFHDAKDDLVKFITFTTVLFGAFMFFPRLKLLTLGVASLTNLFLDFMIPARLTSKRSNDLFSRIIVKVFKL</sequence>
<keyword evidence="1" id="KW-0472">Membrane</keyword>
<proteinExistence type="predicted"/>
<dbReference type="EMBL" id="MEWA01000023">
    <property type="protein sequence ID" value="OGC69298.1"/>
    <property type="molecule type" value="Genomic_DNA"/>
</dbReference>
<accession>A0A1F4WIY3</accession>
<feature type="transmembrane region" description="Helical" evidence="1">
    <location>
        <begin position="149"/>
        <end position="169"/>
    </location>
</feature>
<evidence type="ECO:0000256" key="1">
    <source>
        <dbReference type="SAM" id="Phobius"/>
    </source>
</evidence>
<organism evidence="2 3">
    <name type="scientific">candidate division WWE3 bacterium RIFOXYC1_FULL_39_7</name>
    <dbReference type="NCBI Taxonomy" id="1802643"/>
    <lineage>
        <taxon>Bacteria</taxon>
        <taxon>Katanobacteria</taxon>
    </lineage>
</organism>
<feature type="transmembrane region" description="Helical" evidence="1">
    <location>
        <begin position="313"/>
        <end position="330"/>
    </location>
</feature>
<name>A0A1F4WIY3_UNCKA</name>
<keyword evidence="1" id="KW-1133">Transmembrane helix</keyword>